<dbReference type="SUPFAM" id="SSF51735">
    <property type="entry name" value="NAD(P)-binding Rossmann-fold domains"/>
    <property type="match status" value="1"/>
</dbReference>
<organism evidence="6 7">
    <name type="scientific">Tilletia controversa</name>
    <name type="common">dwarf bunt fungus</name>
    <dbReference type="NCBI Taxonomy" id="13291"/>
    <lineage>
        <taxon>Eukaryota</taxon>
        <taxon>Fungi</taxon>
        <taxon>Dikarya</taxon>
        <taxon>Basidiomycota</taxon>
        <taxon>Ustilaginomycotina</taxon>
        <taxon>Exobasidiomycetes</taxon>
        <taxon>Tilletiales</taxon>
        <taxon>Tilletiaceae</taxon>
        <taxon>Tilletia</taxon>
    </lineage>
</organism>
<dbReference type="GO" id="GO:0005829">
    <property type="term" value="C:cytosol"/>
    <property type="evidence" value="ECO:0007669"/>
    <property type="project" value="TreeGrafter"/>
</dbReference>
<dbReference type="InterPro" id="IPR047618">
    <property type="entry name" value="QOR-like"/>
</dbReference>
<evidence type="ECO:0000313" key="7">
    <source>
        <dbReference type="Proteomes" id="UP000077684"/>
    </source>
</evidence>
<reference evidence="6" key="2">
    <citation type="journal article" date="2019" name="IMA Fungus">
        <title>Genome sequencing and comparison of five Tilletia species to identify candidate genes for the detection of regulated species infecting wheat.</title>
        <authorList>
            <person name="Nguyen H.D.T."/>
            <person name="Sultana T."/>
            <person name="Kesanakurti P."/>
            <person name="Hambleton S."/>
        </authorList>
    </citation>
    <scope>NUCLEOTIDE SEQUENCE</scope>
    <source>
        <strain evidence="6">DAOMC 236426</strain>
    </source>
</reference>
<evidence type="ECO:0000259" key="5">
    <source>
        <dbReference type="SMART" id="SM00829"/>
    </source>
</evidence>
<comment type="caution">
    <text evidence="6">The sequence shown here is derived from an EMBL/GenBank/DDBJ whole genome shotgun (WGS) entry which is preliminary data.</text>
</comment>
<dbReference type="Proteomes" id="UP000077684">
    <property type="component" value="Unassembled WGS sequence"/>
</dbReference>
<dbReference type="Gene3D" id="3.40.50.720">
    <property type="entry name" value="NAD(P)-binding Rossmann-like Domain"/>
    <property type="match status" value="1"/>
</dbReference>
<evidence type="ECO:0000256" key="1">
    <source>
        <dbReference type="ARBA" id="ARBA00022857"/>
    </source>
</evidence>
<name>A0A8X7MUR9_9BASI</name>
<dbReference type="Gene3D" id="3.90.180.10">
    <property type="entry name" value="Medium-chain alcohol dehydrogenases, catalytic domain"/>
    <property type="match status" value="1"/>
</dbReference>
<dbReference type="InterPro" id="IPR013154">
    <property type="entry name" value="ADH-like_N"/>
</dbReference>
<keyword evidence="7" id="KW-1185">Reference proteome</keyword>
<gene>
    <name evidence="6" type="ORF">A4X06_0g3904</name>
</gene>
<dbReference type="FunFam" id="3.40.50.720:FF:000053">
    <property type="entry name" value="Quinone oxidoreductase 1"/>
    <property type="match status" value="1"/>
</dbReference>
<protein>
    <recommendedName>
        <fullName evidence="4">Probable quinone oxidoreductase</fullName>
    </recommendedName>
    <alternativeName>
        <fullName evidence="3">NADPH:quinone reductase</fullName>
    </alternativeName>
</protein>
<dbReference type="InterPro" id="IPR013149">
    <property type="entry name" value="ADH-like_C"/>
</dbReference>
<reference evidence="6" key="1">
    <citation type="submission" date="2016-04" db="EMBL/GenBank/DDBJ databases">
        <authorList>
            <person name="Nguyen H.D."/>
            <person name="Samba Siva P."/>
            <person name="Cullis J."/>
            <person name="Levesque C.A."/>
            <person name="Hambleton S."/>
        </authorList>
    </citation>
    <scope>NUCLEOTIDE SEQUENCE</scope>
    <source>
        <strain evidence="6">DAOMC 236426</strain>
    </source>
</reference>
<keyword evidence="1" id="KW-0521">NADP</keyword>
<dbReference type="EMBL" id="LWDE02000381">
    <property type="protein sequence ID" value="KAE8248172.1"/>
    <property type="molecule type" value="Genomic_DNA"/>
</dbReference>
<dbReference type="PANTHER" id="PTHR48106">
    <property type="entry name" value="QUINONE OXIDOREDUCTASE PIG3-RELATED"/>
    <property type="match status" value="1"/>
</dbReference>
<dbReference type="GO" id="GO:0035925">
    <property type="term" value="F:mRNA 3'-UTR AU-rich region binding"/>
    <property type="evidence" value="ECO:0007669"/>
    <property type="project" value="TreeGrafter"/>
</dbReference>
<dbReference type="GO" id="GO:0003960">
    <property type="term" value="F:quinone reductase (NADPH) activity"/>
    <property type="evidence" value="ECO:0007669"/>
    <property type="project" value="InterPro"/>
</dbReference>
<dbReference type="Pfam" id="PF08240">
    <property type="entry name" value="ADH_N"/>
    <property type="match status" value="1"/>
</dbReference>
<dbReference type="InterPro" id="IPR036291">
    <property type="entry name" value="NAD(P)-bd_dom_sf"/>
</dbReference>
<dbReference type="InterPro" id="IPR011032">
    <property type="entry name" value="GroES-like_sf"/>
</dbReference>
<dbReference type="SMART" id="SM00829">
    <property type="entry name" value="PKS_ER"/>
    <property type="match status" value="1"/>
</dbReference>
<dbReference type="GO" id="GO:0070402">
    <property type="term" value="F:NADPH binding"/>
    <property type="evidence" value="ECO:0007669"/>
    <property type="project" value="TreeGrafter"/>
</dbReference>
<feature type="domain" description="Enoyl reductase (ER)" evidence="5">
    <location>
        <begin position="35"/>
        <end position="354"/>
    </location>
</feature>
<keyword evidence="2" id="KW-0560">Oxidoreductase</keyword>
<dbReference type="InterPro" id="IPR002364">
    <property type="entry name" value="Quin_OxRdtase/zeta-crystal_CS"/>
</dbReference>
<accession>A0A8X7MUR9</accession>
<evidence type="ECO:0000313" key="6">
    <source>
        <dbReference type="EMBL" id="KAE8248172.1"/>
    </source>
</evidence>
<dbReference type="PANTHER" id="PTHR48106:SF13">
    <property type="entry name" value="QUINONE OXIDOREDUCTASE-RELATED"/>
    <property type="match status" value="1"/>
</dbReference>
<evidence type="ECO:0000256" key="3">
    <source>
        <dbReference type="ARBA" id="ARBA00043088"/>
    </source>
</evidence>
<dbReference type="SUPFAM" id="SSF50129">
    <property type="entry name" value="GroES-like"/>
    <property type="match status" value="1"/>
</dbReference>
<dbReference type="GO" id="GO:0008270">
    <property type="term" value="F:zinc ion binding"/>
    <property type="evidence" value="ECO:0007669"/>
    <property type="project" value="InterPro"/>
</dbReference>
<proteinExistence type="predicted"/>
<sequence>MLPCRSSLRLGQLITMSATQNLPKTMRAVQITKTGGIDVIKVSDDVAMPTPGPTQVLFKNEWAGINYIDTYFRSGLYKQDLPFILGTEGAGSIVALGSELASSSTESLKVGDHISTFARGAFSEYVAVERASVAKLPEGVSTRDAAATTLQGLTALTLVREAFLVEKGHTVLVHAAAGGVGLLLCQLASHYGATVIGTVSTEAKAELAKAHGADHIIIYGHNDYDVVPAKVLELTGGKGVNAVYDGVGKATWEGDFECIARKGTIVSFGNASGAVDPFSPLKLTAKNVKLVRPQLYGYVHTQEETEYWAKELFDLIAAGALKVNVHAEYPLTTEGLQQAQTDLTSRGTTGKLIVKI</sequence>
<dbReference type="PROSITE" id="PS01162">
    <property type="entry name" value="QOR_ZETA_CRYSTAL"/>
    <property type="match status" value="1"/>
</dbReference>
<dbReference type="CDD" id="cd05286">
    <property type="entry name" value="QOR2"/>
    <property type="match status" value="1"/>
</dbReference>
<dbReference type="InterPro" id="IPR020843">
    <property type="entry name" value="ER"/>
</dbReference>
<dbReference type="Pfam" id="PF00107">
    <property type="entry name" value="ADH_zinc_N"/>
    <property type="match status" value="1"/>
</dbReference>
<dbReference type="AlphaFoldDB" id="A0A8X7MUR9"/>
<evidence type="ECO:0000256" key="4">
    <source>
        <dbReference type="ARBA" id="ARBA00070796"/>
    </source>
</evidence>
<evidence type="ECO:0000256" key="2">
    <source>
        <dbReference type="ARBA" id="ARBA00023002"/>
    </source>
</evidence>